<dbReference type="AlphaFoldDB" id="A0AA38JKB2"/>
<dbReference type="InterPro" id="IPR052769">
    <property type="entry name" value="TPR_domain_protein"/>
</dbReference>
<gene>
    <name evidence="3" type="ORF">DFJ43DRAFT_393726</name>
</gene>
<reference evidence="3" key="1">
    <citation type="submission" date="2022-08" db="EMBL/GenBank/DDBJ databases">
        <authorList>
            <consortium name="DOE Joint Genome Institute"/>
            <person name="Min B."/>
            <person name="Sierra-Patev S."/>
            <person name="Naranjo-Ortiz M."/>
            <person name="Looney B."/>
            <person name="Konkel Z."/>
            <person name="Slot J.C."/>
            <person name="Sakamoto Y."/>
            <person name="Steenwyk J.L."/>
            <person name="Rokas A."/>
            <person name="Carro J."/>
            <person name="Camarero S."/>
            <person name="Ferreira P."/>
            <person name="Molpeceres G."/>
            <person name="Ruiz-duenas F.J."/>
            <person name="Serrano A."/>
            <person name="Henrissat B."/>
            <person name="Drula E."/>
            <person name="Hughes K.W."/>
            <person name="Mata J.L."/>
            <person name="Ishikawa N.K."/>
            <person name="Vargas-Isla R."/>
            <person name="Ushijima S."/>
            <person name="Smith C.A."/>
            <person name="Ahrendt S."/>
            <person name="Andreopoulos W."/>
            <person name="He G."/>
            <person name="LaButti K."/>
            <person name="Lipzen A."/>
            <person name="Ng V."/>
            <person name="Riley R."/>
            <person name="Sandor L."/>
            <person name="Barry K."/>
            <person name="Martinez A.T."/>
            <person name="Xiao Y."/>
            <person name="Gibbons J.G."/>
            <person name="Terashima K."/>
            <person name="Hibbett D.S."/>
            <person name="Grigoriev I.V."/>
        </authorList>
    </citation>
    <scope>NUCLEOTIDE SEQUENCE</scope>
    <source>
        <strain evidence="3">ET3784</strain>
    </source>
</reference>
<feature type="repeat" description="TPR" evidence="1">
    <location>
        <begin position="102"/>
        <end position="135"/>
    </location>
</feature>
<name>A0AA38JKB2_9AGAR</name>
<feature type="region of interest" description="Disordered" evidence="2">
    <location>
        <begin position="46"/>
        <end position="92"/>
    </location>
</feature>
<dbReference type="InterPro" id="IPR019734">
    <property type="entry name" value="TPR_rpt"/>
</dbReference>
<dbReference type="PANTHER" id="PTHR46014:SF1">
    <property type="entry name" value="TETRATRICOPEPTIDE REPEAT PROTEIN 1"/>
    <property type="match status" value="1"/>
</dbReference>
<evidence type="ECO:0000256" key="2">
    <source>
        <dbReference type="SAM" id="MobiDB-lite"/>
    </source>
</evidence>
<dbReference type="EMBL" id="JANVFO010000003">
    <property type="protein sequence ID" value="KAJ3737019.1"/>
    <property type="molecule type" value="Genomic_DNA"/>
</dbReference>
<evidence type="ECO:0000313" key="4">
    <source>
        <dbReference type="Proteomes" id="UP001176059"/>
    </source>
</evidence>
<sequence length="239" mass="26805">MTDMETNVEELLRCSEELKSEGNDHYRARRWEDALATYRSALGRLPKLKSIPQARSPEKDSDEDESLLQRDSSGQSSNEESRKQDEVTPLTEEEAQVAKARSVLNANIGACYVKLGEHKEAVNACTEALRDDPNYIKVLQRRAASNEQLNTWSSLSSAQEDYNTLLGLVPESSNESREVQRTLQLLKPRLEAAQKRETTEMIDKLKGVGNSILGNFGLSTDNFQFVPNGQGGYSMNFSR</sequence>
<evidence type="ECO:0000313" key="3">
    <source>
        <dbReference type="EMBL" id="KAJ3737019.1"/>
    </source>
</evidence>
<comment type="caution">
    <text evidence="3">The sequence shown here is derived from an EMBL/GenBank/DDBJ whole genome shotgun (WGS) entry which is preliminary data.</text>
</comment>
<keyword evidence="1" id="KW-0802">TPR repeat</keyword>
<dbReference type="PROSITE" id="PS50005">
    <property type="entry name" value="TPR"/>
    <property type="match status" value="1"/>
</dbReference>
<dbReference type="Gene3D" id="1.25.40.10">
    <property type="entry name" value="Tetratricopeptide repeat domain"/>
    <property type="match status" value="1"/>
</dbReference>
<dbReference type="SUPFAM" id="SSF48452">
    <property type="entry name" value="TPR-like"/>
    <property type="match status" value="1"/>
</dbReference>
<dbReference type="Proteomes" id="UP001176059">
    <property type="component" value="Unassembled WGS sequence"/>
</dbReference>
<reference evidence="3" key="2">
    <citation type="journal article" date="2023" name="Proc. Natl. Acad. Sci. U.S.A.">
        <title>A global phylogenomic analysis of the shiitake genus Lentinula.</title>
        <authorList>
            <person name="Sierra-Patev S."/>
            <person name="Min B."/>
            <person name="Naranjo-Ortiz M."/>
            <person name="Looney B."/>
            <person name="Konkel Z."/>
            <person name="Slot J.C."/>
            <person name="Sakamoto Y."/>
            <person name="Steenwyk J.L."/>
            <person name="Rokas A."/>
            <person name="Carro J."/>
            <person name="Camarero S."/>
            <person name="Ferreira P."/>
            <person name="Molpeceres G."/>
            <person name="Ruiz-Duenas F.J."/>
            <person name="Serrano A."/>
            <person name="Henrissat B."/>
            <person name="Drula E."/>
            <person name="Hughes K.W."/>
            <person name="Mata J.L."/>
            <person name="Ishikawa N.K."/>
            <person name="Vargas-Isla R."/>
            <person name="Ushijima S."/>
            <person name="Smith C.A."/>
            <person name="Donoghue J."/>
            <person name="Ahrendt S."/>
            <person name="Andreopoulos W."/>
            <person name="He G."/>
            <person name="LaButti K."/>
            <person name="Lipzen A."/>
            <person name="Ng V."/>
            <person name="Riley R."/>
            <person name="Sandor L."/>
            <person name="Barry K."/>
            <person name="Martinez A.T."/>
            <person name="Xiao Y."/>
            <person name="Gibbons J.G."/>
            <person name="Terashima K."/>
            <person name="Grigoriev I.V."/>
            <person name="Hibbett D."/>
        </authorList>
    </citation>
    <scope>NUCLEOTIDE SEQUENCE</scope>
    <source>
        <strain evidence="3">ET3784</strain>
    </source>
</reference>
<organism evidence="3 4">
    <name type="scientific">Lentinula guzmanii</name>
    <dbReference type="NCBI Taxonomy" id="2804957"/>
    <lineage>
        <taxon>Eukaryota</taxon>
        <taxon>Fungi</taxon>
        <taxon>Dikarya</taxon>
        <taxon>Basidiomycota</taxon>
        <taxon>Agaricomycotina</taxon>
        <taxon>Agaricomycetes</taxon>
        <taxon>Agaricomycetidae</taxon>
        <taxon>Agaricales</taxon>
        <taxon>Marasmiineae</taxon>
        <taxon>Omphalotaceae</taxon>
        <taxon>Lentinula</taxon>
    </lineage>
</organism>
<keyword evidence="4" id="KW-1185">Reference proteome</keyword>
<evidence type="ECO:0000256" key="1">
    <source>
        <dbReference type="PROSITE-ProRule" id="PRU00339"/>
    </source>
</evidence>
<protein>
    <submittedName>
        <fullName evidence="3">TPR-like protein</fullName>
    </submittedName>
</protein>
<proteinExistence type="predicted"/>
<feature type="compositionally biased region" description="Polar residues" evidence="2">
    <location>
        <begin position="69"/>
        <end position="78"/>
    </location>
</feature>
<dbReference type="SMART" id="SM00028">
    <property type="entry name" value="TPR"/>
    <property type="match status" value="2"/>
</dbReference>
<dbReference type="PANTHER" id="PTHR46014">
    <property type="entry name" value="TETRATRICOPEPTIDE REPEAT PROTEIN 1"/>
    <property type="match status" value="1"/>
</dbReference>
<accession>A0AA38JKB2</accession>
<dbReference type="InterPro" id="IPR011990">
    <property type="entry name" value="TPR-like_helical_dom_sf"/>
</dbReference>